<dbReference type="Proteomes" id="UP000886653">
    <property type="component" value="Unassembled WGS sequence"/>
</dbReference>
<feature type="transmembrane region" description="Helical" evidence="2">
    <location>
        <begin position="149"/>
        <end position="166"/>
    </location>
</feature>
<evidence type="ECO:0000313" key="4">
    <source>
        <dbReference type="EMBL" id="KAG0152217.1"/>
    </source>
</evidence>
<keyword evidence="2" id="KW-0472">Membrane</keyword>
<reference evidence="4" key="1">
    <citation type="submission" date="2013-11" db="EMBL/GenBank/DDBJ databases">
        <title>Genome sequence of the fusiform rust pathogen reveals effectors for host alternation and coevolution with pine.</title>
        <authorList>
            <consortium name="DOE Joint Genome Institute"/>
            <person name="Smith K."/>
            <person name="Pendleton A."/>
            <person name="Kubisiak T."/>
            <person name="Anderson C."/>
            <person name="Salamov A."/>
            <person name="Aerts A."/>
            <person name="Riley R."/>
            <person name="Clum A."/>
            <person name="Lindquist E."/>
            <person name="Ence D."/>
            <person name="Campbell M."/>
            <person name="Kronenberg Z."/>
            <person name="Feau N."/>
            <person name="Dhillon B."/>
            <person name="Hamelin R."/>
            <person name="Burleigh J."/>
            <person name="Smith J."/>
            <person name="Yandell M."/>
            <person name="Nelson C."/>
            <person name="Grigoriev I."/>
            <person name="Davis J."/>
        </authorList>
    </citation>
    <scope>NUCLEOTIDE SEQUENCE</scope>
    <source>
        <strain evidence="4">G11</strain>
    </source>
</reference>
<feature type="region of interest" description="Disordered" evidence="1">
    <location>
        <begin position="78"/>
        <end position="141"/>
    </location>
</feature>
<evidence type="ECO:0000256" key="2">
    <source>
        <dbReference type="SAM" id="Phobius"/>
    </source>
</evidence>
<keyword evidence="2" id="KW-1133">Transmembrane helix</keyword>
<keyword evidence="2" id="KW-0812">Transmembrane</keyword>
<evidence type="ECO:0000256" key="1">
    <source>
        <dbReference type="SAM" id="MobiDB-lite"/>
    </source>
</evidence>
<dbReference type="EMBL" id="MU167209">
    <property type="protein sequence ID" value="KAG0152217.1"/>
    <property type="molecule type" value="Genomic_DNA"/>
</dbReference>
<keyword evidence="5" id="KW-1185">Reference proteome</keyword>
<feature type="compositionally biased region" description="Polar residues" evidence="1">
    <location>
        <begin position="108"/>
        <end position="119"/>
    </location>
</feature>
<dbReference type="AlphaFoldDB" id="A0A9P6NV78"/>
<comment type="caution">
    <text evidence="4">The sequence shown here is derived from an EMBL/GenBank/DDBJ whole genome shotgun (WGS) entry which is preliminary data.</text>
</comment>
<feature type="signal peptide" evidence="3">
    <location>
        <begin position="1"/>
        <end position="26"/>
    </location>
</feature>
<accession>A0A9P6NV78</accession>
<evidence type="ECO:0000313" key="5">
    <source>
        <dbReference type="Proteomes" id="UP000886653"/>
    </source>
</evidence>
<feature type="chain" id="PRO_5040187231" evidence="3">
    <location>
        <begin position="27"/>
        <end position="167"/>
    </location>
</feature>
<feature type="compositionally biased region" description="Polar residues" evidence="1">
    <location>
        <begin position="86"/>
        <end position="99"/>
    </location>
</feature>
<protein>
    <submittedName>
        <fullName evidence="4">Uncharacterized protein</fullName>
    </submittedName>
</protein>
<sequence>MLLICFSRLGFSFPLNLALVAIYASAYPQQPAPGDPSHFILSDQTLTASPSSATATADEISGLEDLMQKLGGPVSKKVLSSFLPGPTQSPETSLTNTQIPPQPPELASNLTSSTYLDGTSSPIPPPRSDSSNSPDDSKSGAQRVPLDQSIFTIIFCFASAAVGFWLI</sequence>
<gene>
    <name evidence="4" type="ORF">CROQUDRAFT_316447</name>
</gene>
<proteinExistence type="predicted"/>
<evidence type="ECO:0000256" key="3">
    <source>
        <dbReference type="SAM" id="SignalP"/>
    </source>
</evidence>
<organism evidence="4 5">
    <name type="scientific">Cronartium quercuum f. sp. fusiforme G11</name>
    <dbReference type="NCBI Taxonomy" id="708437"/>
    <lineage>
        <taxon>Eukaryota</taxon>
        <taxon>Fungi</taxon>
        <taxon>Dikarya</taxon>
        <taxon>Basidiomycota</taxon>
        <taxon>Pucciniomycotina</taxon>
        <taxon>Pucciniomycetes</taxon>
        <taxon>Pucciniales</taxon>
        <taxon>Coleosporiaceae</taxon>
        <taxon>Cronartium</taxon>
    </lineage>
</organism>
<keyword evidence="3" id="KW-0732">Signal</keyword>
<name>A0A9P6NV78_9BASI</name>